<sequence>MKGLNYQSKLTYTYSMPYEQMKKILEMDGFNCFTLNDDLKIIEYSIDHSKAIQLSLLLYLLDIDLIRFTIAQQIQLCLNIYAKHLQFEQQNIQHKYLSSDRIWLKVINNQQITILPRTLHYTVHFVGFDCPFYEKDDYQNSQTIDKQTIINIIRDILEQLKKKKLEKQKSNEKYKLLKDIFEQLLDKGIYQSHEQFQHQVETVFIKYQCKNQRLIDKVDKEVSSYSKRGMRVKDVVENLHLIISNNYKKGQFYSFQQILYSTFPKMAKELKNAIFYFNQEPENIIVNYFDQILFIIDDKYIEELINKNKQIIMKDFKFEIDMQEIKDIIKTELQNEFKILNYFLNQVKYQNKKFDQIIGYFYRLKNDLTVRVVIQILKDELKLLTLKLIDDLI</sequence>
<evidence type="ECO:0000313" key="2">
    <source>
        <dbReference type="Proteomes" id="UP000683925"/>
    </source>
</evidence>
<comment type="caution">
    <text evidence="1">The sequence shown here is derived from an EMBL/GenBank/DDBJ whole genome shotgun (WGS) entry which is preliminary data.</text>
</comment>
<accession>A0A8S1T7N4</accession>
<organism evidence="1 2">
    <name type="scientific">Paramecium octaurelia</name>
    <dbReference type="NCBI Taxonomy" id="43137"/>
    <lineage>
        <taxon>Eukaryota</taxon>
        <taxon>Sar</taxon>
        <taxon>Alveolata</taxon>
        <taxon>Ciliophora</taxon>
        <taxon>Intramacronucleata</taxon>
        <taxon>Oligohymenophorea</taxon>
        <taxon>Peniculida</taxon>
        <taxon>Parameciidae</taxon>
        <taxon>Paramecium</taxon>
    </lineage>
</organism>
<dbReference type="Proteomes" id="UP000683925">
    <property type="component" value="Unassembled WGS sequence"/>
</dbReference>
<dbReference type="OrthoDB" id="310458at2759"/>
<name>A0A8S1T7N4_PAROT</name>
<protein>
    <submittedName>
        <fullName evidence="1">Uncharacterized protein</fullName>
    </submittedName>
</protein>
<gene>
    <name evidence="1" type="ORF">POCTA_138.1.T0220142</name>
</gene>
<dbReference type="EMBL" id="CAJJDP010000022">
    <property type="protein sequence ID" value="CAD8149265.1"/>
    <property type="molecule type" value="Genomic_DNA"/>
</dbReference>
<keyword evidence="2" id="KW-1185">Reference proteome</keyword>
<evidence type="ECO:0000313" key="1">
    <source>
        <dbReference type="EMBL" id="CAD8149265.1"/>
    </source>
</evidence>
<proteinExistence type="predicted"/>
<dbReference type="OMA" id="HFVGFDC"/>
<reference evidence="1" key="1">
    <citation type="submission" date="2021-01" db="EMBL/GenBank/DDBJ databases">
        <authorList>
            <consortium name="Genoscope - CEA"/>
            <person name="William W."/>
        </authorList>
    </citation>
    <scope>NUCLEOTIDE SEQUENCE</scope>
</reference>
<dbReference type="AlphaFoldDB" id="A0A8S1T7N4"/>